<evidence type="ECO:0000256" key="8">
    <source>
        <dbReference type="PROSITE-ProRule" id="PRU00169"/>
    </source>
</evidence>
<dbReference type="SMART" id="SM00260">
    <property type="entry name" value="CheW"/>
    <property type="match status" value="1"/>
</dbReference>
<dbReference type="Gene3D" id="1.10.287.560">
    <property type="entry name" value="Histidine kinase CheA-like, homodimeric domain"/>
    <property type="match status" value="1"/>
</dbReference>
<evidence type="ECO:0000259" key="12">
    <source>
        <dbReference type="PROSITE" id="PS50110"/>
    </source>
</evidence>
<dbReference type="SUPFAM" id="SSF50341">
    <property type="entry name" value="CheW-like"/>
    <property type="match status" value="1"/>
</dbReference>
<feature type="modified residue" description="Phosphohistidine" evidence="7">
    <location>
        <position position="1037"/>
    </location>
</feature>
<protein>
    <recommendedName>
        <fullName evidence="2">histidine kinase</fullName>
        <ecNumber evidence="2">2.7.13.3</ecNumber>
    </recommendedName>
</protein>
<evidence type="ECO:0000256" key="4">
    <source>
        <dbReference type="ARBA" id="ARBA00022679"/>
    </source>
</evidence>
<dbReference type="PRINTS" id="PR00344">
    <property type="entry name" value="BCTRLSENSOR"/>
</dbReference>
<feature type="compositionally biased region" description="Low complexity" evidence="10">
    <location>
        <begin position="1400"/>
        <end position="1422"/>
    </location>
</feature>
<feature type="compositionally biased region" description="Basic and acidic residues" evidence="10">
    <location>
        <begin position="1565"/>
        <end position="1579"/>
    </location>
</feature>
<evidence type="ECO:0000259" key="13">
    <source>
        <dbReference type="PROSITE" id="PS50851"/>
    </source>
</evidence>
<feature type="region of interest" description="Disordered" evidence="10">
    <location>
        <begin position="722"/>
        <end position="742"/>
    </location>
</feature>
<feature type="region of interest" description="Disordered" evidence="10">
    <location>
        <begin position="1330"/>
        <end position="1531"/>
    </location>
</feature>
<keyword evidence="3 8" id="KW-0597">Phosphoprotein</keyword>
<feature type="domain" description="HPt" evidence="14">
    <location>
        <begin position="848"/>
        <end position="955"/>
    </location>
</feature>
<evidence type="ECO:0000256" key="10">
    <source>
        <dbReference type="SAM" id="MobiDB-lite"/>
    </source>
</evidence>
<name>A0ABU9L785_9XANT</name>
<dbReference type="PROSITE" id="PS50851">
    <property type="entry name" value="CHEW"/>
    <property type="match status" value="1"/>
</dbReference>
<feature type="region of interest" description="Disordered" evidence="10">
    <location>
        <begin position="1565"/>
        <end position="1620"/>
    </location>
</feature>
<dbReference type="Gene3D" id="3.30.565.10">
    <property type="entry name" value="Histidine kinase-like ATPase, C-terminal domain"/>
    <property type="match status" value="1"/>
</dbReference>
<feature type="compositionally biased region" description="Basic and acidic residues" evidence="10">
    <location>
        <begin position="727"/>
        <end position="736"/>
    </location>
</feature>
<feature type="region of interest" description="Disordered" evidence="10">
    <location>
        <begin position="1539"/>
        <end position="1558"/>
    </location>
</feature>
<comment type="caution">
    <text evidence="15">The sequence shown here is derived from an EMBL/GenBank/DDBJ whole genome shotgun (WGS) entry which is preliminary data.</text>
</comment>
<dbReference type="SUPFAM" id="SSF55874">
    <property type="entry name" value="ATPase domain of HSP90 chaperone/DNA topoisomerase II/histidine kinase"/>
    <property type="match status" value="1"/>
</dbReference>
<feature type="region of interest" description="Disordered" evidence="10">
    <location>
        <begin position="758"/>
        <end position="790"/>
    </location>
</feature>
<dbReference type="SMART" id="SM00387">
    <property type="entry name" value="HATPase_c"/>
    <property type="match status" value="1"/>
</dbReference>
<dbReference type="PANTHER" id="PTHR43395:SF8">
    <property type="entry name" value="HISTIDINE KINASE"/>
    <property type="match status" value="1"/>
</dbReference>
<dbReference type="CDD" id="cd16916">
    <property type="entry name" value="HATPase_CheA-like"/>
    <property type="match status" value="1"/>
</dbReference>
<dbReference type="InterPro" id="IPR008207">
    <property type="entry name" value="Sig_transdc_His_kin_Hpt_dom"/>
</dbReference>
<dbReference type="InterPro" id="IPR037006">
    <property type="entry name" value="CheA-like_homodim_sf"/>
</dbReference>
<evidence type="ECO:0000313" key="15">
    <source>
        <dbReference type="EMBL" id="MEL4890518.1"/>
    </source>
</evidence>
<evidence type="ECO:0000256" key="2">
    <source>
        <dbReference type="ARBA" id="ARBA00012438"/>
    </source>
</evidence>
<keyword evidence="5" id="KW-0418">Kinase</keyword>
<keyword evidence="16" id="KW-1185">Reference proteome</keyword>
<dbReference type="InterPro" id="IPR004358">
    <property type="entry name" value="Sig_transdc_His_kin-like_C"/>
</dbReference>
<feature type="compositionally biased region" description="Basic and acidic residues" evidence="10">
    <location>
        <begin position="1390"/>
        <end position="1399"/>
    </location>
</feature>
<feature type="compositionally biased region" description="Basic and acidic residues" evidence="10">
    <location>
        <begin position="770"/>
        <end position="787"/>
    </location>
</feature>
<dbReference type="SMART" id="SM01231">
    <property type="entry name" value="H-kinase_dim"/>
    <property type="match status" value="1"/>
</dbReference>
<feature type="domain" description="Histidine kinase" evidence="11">
    <location>
        <begin position="1911"/>
        <end position="2144"/>
    </location>
</feature>
<dbReference type="Gene3D" id="3.40.50.2300">
    <property type="match status" value="1"/>
</dbReference>
<feature type="compositionally biased region" description="Low complexity" evidence="10">
    <location>
        <begin position="479"/>
        <end position="492"/>
    </location>
</feature>
<reference evidence="15 16" key="1">
    <citation type="journal article" date="2024" name="FEMS Microbiol. Lett.">
        <title>Xanthomonas protegens sp. nov., a novel rice seed-associated bacterium, provides in vivo protection against X. oryzae pv. oryzae, the bacterial leaf blight pathogen.</title>
        <authorList>
            <person name="Rana R."/>
            <person name="Sharma A."/>
            <person name="Madhavan V.N."/>
            <person name="Korpole S."/>
            <person name="Sonti R.V."/>
            <person name="Patel H.K."/>
            <person name="Patil P.B."/>
        </authorList>
    </citation>
    <scope>NUCLEOTIDE SEQUENCE [LARGE SCALE GENOMIC DNA]</scope>
    <source>
        <strain evidence="15 16">PPL118</strain>
    </source>
</reference>
<feature type="domain" description="HPt" evidence="14">
    <location>
        <begin position="1637"/>
        <end position="1741"/>
    </location>
</feature>
<feature type="compositionally biased region" description="Low complexity" evidence="10">
    <location>
        <begin position="1601"/>
        <end position="1620"/>
    </location>
</feature>
<dbReference type="Pfam" id="PF01627">
    <property type="entry name" value="Hpt"/>
    <property type="match status" value="4"/>
</dbReference>
<sequence length="2421" mass="254793">MSALRDAMSHAALGWVKPELDETLRQVRGEIEAFVEEPADTGRMRFCAGYLHQVQGTLRMVELYAPAMVAEELELLAIAVQNGQAADRDEACATLMRGTVLLPDYLERLQDGHRDIPIVLLPLLNEIRAARGEAGLSEGALFALAPDAAAATEAELDHARGSLAGRNRELLDTVGTAIKEELLRVKDALDLHLRTGGDVAALQTQVDELGSVADTLGVMGLGVARSVVVQQRDALRSIVDGARAADEGLLLDIAGALLYVDASLDDQVAYLGAGGDVHDDASAAEARRTVEVLAHEAIANFGSAREHFVAFIETNWDHVRLDEVPRLLGEVAGALRMLELPQPADYLEGVRRYVATELIGKRRVPSGRQLDTLADAMASLEYYLEALRERRPGREEILDITRSSLEALRYWPLPDTAPAAPGVLPSGSEATESVAPLPPVAADRVDASAPPSIAAPAVPAWDLAPAEDTLETTPRTHDAAPSAPQAPQWSLATDESDTAAEHASAPAGEGAARDEQEPTAPSQALSFDPVAAEQDNWTGTTEPLHISLDSLELEQDALRSQTPSTLAQEDEAAAASAASASDVAGFDPVAAEYPEQAQTDVPAAFAGLDEHDDPNLIIVDTPAAAEDADPSTPPLVIELEDASAFADVPGASADEVHTLDWHATPVAQDEQAASALSPNAAALADAGAHIAHGERLDAAGEAEPADAGADAEDAAHAIPTEAAEATDAARETDSHAPMDGSAQTDAGLAAIDEAEHADAVADAPSAPEHAALESEEHATPEPVREHAAPVSDAEAAFLADLEAAAAQFDVTAAAHSGEPVAAASASAEASAAPAAAAPAAETGFIDGDGEIDEEIRAVFLEEFDEELVNLGTLLPAWRAAPGHLESLRPIRRVFHTLKGSGRLVGARVLGEFSWKIESMLNRVLDGSRPASPAVVAMVEQAYAVLPQLNAALRGDGAVQADLDAIQAVAERIAAGEEAFYFATPQATVAPRAGTPASVDSVLREILEAEVATHLETVHAWLQDAPQPATEALLRAVHTMSGAFAMTDVPEITAVTGPAESYVKRALAAGSVPSAEGVRALEDAARAIAATIAELQAPSPVIPPFTDLAQRLRALVETLPEVQWPPIAHDEDDEDLSASAPAEAGLDTQAVQAMELTAADDLSAFLGDAAHLHETLPTDDVAGQSDAVDADQHRIDVHADAAYAPSSDGAAASTPTDSDATTDADAATLASASEDESLAVEQTAVQDHAQRHDAAAEDEAAAPHDEHDADEQAALAQDGQLDELTVEAPLSAEQMLDPAPEALDPAAAQDAAVDAVIADAASDTPMNAQELQAPEHAGESQGAEAHAIEAQDGAAQDASVHATESQVPDHSAADRDADADATEAQATDQSAADHDVEAHAPDAQANDSQDASAHGQDAQASDQDAAHGDADASTDDTAEAHEQQLNEDAPAIGLRQHPLAPSSGWRHDGVASANDDTEAAAEHSDVALDAASPLHEGTGEGGANPPATDTVGEHADTDADAEPVEPTSDAGESALQDVAAEADDAAHKSPSDADETTDAHHAAFDEAPDAPRSDAGHDDTTAATETDATASADEAHEEADQHAPAAAAPAQPDVDAAHAAADAARTDLSAVDLGPLDFADLDRELVDIFVDEGKDLLDHCDRLIAELRAAPQDRDVLGGLQRDLHTLKGGARMAGINAIGDLGHGIESLLEAVAAHRTELDRQDVQLLERGFDRLHQLLTLTGNHRAVAMPQDLIGAFDARTHGQRFAAAGDAATAATVPVAVADDALAAAALAAVAAPLSAPLPVEGTPDEESTIARPMQEQVRVRADLLDRLVNHAGEVAIYRSRLEQQLGAFRGAMAELDRTNARLRDQLRRLDLETEAQIVARYQREQDQAEQSFDPLELDRFSTLQQLSRALNESAADLGGLQGVLDDLARQYDGLLQQQSRVSSELQDGLMRARMVPFDGLVPRLRRVVRQAASETGKQVHLSLEGTHGELDRNVLDRMVAPLEHMLRNSVAHGLEAPEQRRAAGKAEEGNIAIRLRREGSEIVLEVADDGAGLDREAIRRRAEQRGLIAADAVLSDDELDALIFAPGFSTYDQVSQLAGRGVGMDVVRNEVRQLGGSVDIHSVRGQGVTFTLRLPQTLAVTQAVFVQIGETTFAVPVASVSGIGRIGRERFEAGTGGYRYSGEEYALHDLGSLVGQAPARAEGQAQVPLLLVRAGDLRAAVAIDQVLGNREIVVKPVGLQIASVPGIYGATITGDGRVVVILDIAPLVRRFLAQPLRPVVEAAPTEQRRVPLVMVVDDSLTMRKVTGRVLERHNFDVVSARDGVEALERLEERVPDLMLLDIEMPRMDGYELATAMRADPRYAAVPIVMITSRSGEKHRQRAFELGVQRYLGKPYQELDLMRNVYDLLGIARVRE</sequence>
<evidence type="ECO:0000313" key="16">
    <source>
        <dbReference type="Proteomes" id="UP001486626"/>
    </source>
</evidence>
<dbReference type="EMBL" id="JAQJCQ010000001">
    <property type="protein sequence ID" value="MEL4890518.1"/>
    <property type="molecule type" value="Genomic_DNA"/>
</dbReference>
<evidence type="ECO:0000256" key="5">
    <source>
        <dbReference type="ARBA" id="ARBA00022777"/>
    </source>
</evidence>
<dbReference type="InterPro" id="IPR036641">
    <property type="entry name" value="HPT_dom_sf"/>
</dbReference>
<feature type="compositionally biased region" description="Low complexity" evidence="10">
    <location>
        <begin position="1580"/>
        <end position="1591"/>
    </location>
</feature>
<dbReference type="InterPro" id="IPR051315">
    <property type="entry name" value="Bact_Chemotaxis_CheA"/>
</dbReference>
<dbReference type="PROSITE" id="PS50894">
    <property type="entry name" value="HPT"/>
    <property type="match status" value="3"/>
</dbReference>
<keyword evidence="9" id="KW-0175">Coiled coil</keyword>
<feature type="domain" description="HPt" evidence="14">
    <location>
        <begin position="998"/>
        <end position="1097"/>
    </location>
</feature>
<dbReference type="Gene3D" id="1.20.120.160">
    <property type="entry name" value="HPT domain"/>
    <property type="match status" value="4"/>
</dbReference>
<dbReference type="InterPro" id="IPR004105">
    <property type="entry name" value="CheA-like_dim"/>
</dbReference>
<dbReference type="PANTHER" id="PTHR43395">
    <property type="entry name" value="SENSOR HISTIDINE KINASE CHEA"/>
    <property type="match status" value="1"/>
</dbReference>
<evidence type="ECO:0000256" key="9">
    <source>
        <dbReference type="SAM" id="Coils"/>
    </source>
</evidence>
<dbReference type="SMART" id="SM00448">
    <property type="entry name" value="REC"/>
    <property type="match status" value="1"/>
</dbReference>
<feature type="region of interest" description="Disordered" evidence="10">
    <location>
        <begin position="470"/>
        <end position="527"/>
    </location>
</feature>
<dbReference type="SUPFAM" id="SSF52172">
    <property type="entry name" value="CheY-like"/>
    <property type="match status" value="1"/>
</dbReference>
<dbReference type="InterPro" id="IPR001789">
    <property type="entry name" value="Sig_transdc_resp-reg_receiver"/>
</dbReference>
<dbReference type="EC" id="2.7.13.3" evidence="2"/>
<dbReference type="Pfam" id="PF00072">
    <property type="entry name" value="Response_reg"/>
    <property type="match status" value="1"/>
</dbReference>
<proteinExistence type="predicted"/>
<dbReference type="InterPro" id="IPR036890">
    <property type="entry name" value="HATPase_C_sf"/>
</dbReference>
<dbReference type="InterPro" id="IPR003594">
    <property type="entry name" value="HATPase_dom"/>
</dbReference>
<dbReference type="InterPro" id="IPR036061">
    <property type="entry name" value="CheW-like_dom_sf"/>
</dbReference>
<dbReference type="InterPro" id="IPR002545">
    <property type="entry name" value="CheW-lke_dom"/>
</dbReference>
<dbReference type="Pfam" id="PF02518">
    <property type="entry name" value="HATPase_c"/>
    <property type="match status" value="1"/>
</dbReference>
<keyword evidence="4" id="KW-0808">Transferase</keyword>
<dbReference type="Gene3D" id="2.30.30.40">
    <property type="entry name" value="SH3 Domains"/>
    <property type="match status" value="1"/>
</dbReference>
<dbReference type="PROSITE" id="PS50110">
    <property type="entry name" value="RESPONSE_REGULATORY"/>
    <property type="match status" value="1"/>
</dbReference>
<dbReference type="Proteomes" id="UP001486626">
    <property type="component" value="Unassembled WGS sequence"/>
</dbReference>
<dbReference type="Pfam" id="PF01584">
    <property type="entry name" value="CheW"/>
    <property type="match status" value="1"/>
</dbReference>
<dbReference type="SUPFAM" id="SSF47226">
    <property type="entry name" value="Histidine-containing phosphotransfer domain, HPT domain"/>
    <property type="match status" value="5"/>
</dbReference>
<dbReference type="InterPro" id="IPR005467">
    <property type="entry name" value="His_kinase_dom"/>
</dbReference>
<evidence type="ECO:0000259" key="11">
    <source>
        <dbReference type="PROSITE" id="PS50109"/>
    </source>
</evidence>
<dbReference type="CDD" id="cd17546">
    <property type="entry name" value="REC_hyHK_CKI1_RcsC-like"/>
    <property type="match status" value="1"/>
</dbReference>
<evidence type="ECO:0000256" key="1">
    <source>
        <dbReference type="ARBA" id="ARBA00000085"/>
    </source>
</evidence>
<dbReference type="SMART" id="SM00073">
    <property type="entry name" value="HPT"/>
    <property type="match status" value="2"/>
</dbReference>
<dbReference type="PROSITE" id="PS50109">
    <property type="entry name" value="HIS_KIN"/>
    <property type="match status" value="1"/>
</dbReference>
<feature type="region of interest" description="Disordered" evidence="10">
    <location>
        <begin position="1201"/>
        <end position="1271"/>
    </location>
</feature>
<evidence type="ECO:0000256" key="3">
    <source>
        <dbReference type="ARBA" id="ARBA00022553"/>
    </source>
</evidence>
<dbReference type="CDD" id="cd00088">
    <property type="entry name" value="HPT"/>
    <property type="match status" value="2"/>
</dbReference>
<evidence type="ECO:0000259" key="14">
    <source>
        <dbReference type="PROSITE" id="PS50894"/>
    </source>
</evidence>
<accession>A0ABU9L785</accession>
<feature type="domain" description="Response regulatory" evidence="12">
    <location>
        <begin position="2298"/>
        <end position="2414"/>
    </location>
</feature>
<feature type="modified residue" description="Phosphohistidine" evidence="7">
    <location>
        <position position="895"/>
    </location>
</feature>
<feature type="compositionally biased region" description="Basic and acidic residues" evidence="10">
    <location>
        <begin position="1247"/>
        <end position="1266"/>
    </location>
</feature>
<organism evidence="15 16">
    <name type="scientific">Xanthomonas protegens</name>
    <dbReference type="NCBI Taxonomy" id="3380705"/>
    <lineage>
        <taxon>Bacteria</taxon>
        <taxon>Pseudomonadati</taxon>
        <taxon>Pseudomonadota</taxon>
        <taxon>Gammaproteobacteria</taxon>
        <taxon>Lysobacterales</taxon>
        <taxon>Lysobacteraceae</taxon>
        <taxon>Xanthomonas</taxon>
    </lineage>
</organism>
<evidence type="ECO:0000256" key="6">
    <source>
        <dbReference type="ARBA" id="ARBA00023012"/>
    </source>
</evidence>
<feature type="compositionally biased region" description="Low complexity" evidence="10">
    <location>
        <begin position="1201"/>
        <end position="1231"/>
    </location>
</feature>
<dbReference type="InterPro" id="IPR011006">
    <property type="entry name" value="CheY-like_superfamily"/>
</dbReference>
<feature type="coiled-coil region" evidence="9">
    <location>
        <begin position="1858"/>
        <end position="1897"/>
    </location>
</feature>
<feature type="domain" description="CheW-like" evidence="13">
    <location>
        <begin position="2146"/>
        <end position="2279"/>
    </location>
</feature>
<feature type="modified residue" description="Phosphohistidine" evidence="7">
    <location>
        <position position="1684"/>
    </location>
</feature>
<dbReference type="RefSeq" id="WP_342072385.1">
    <property type="nucleotide sequence ID" value="NZ_JAQJCQ010000001.1"/>
</dbReference>
<gene>
    <name evidence="15" type="ORF">PIQ37_03735</name>
</gene>
<keyword evidence="6" id="KW-0902">Two-component regulatory system</keyword>
<feature type="compositionally biased region" description="Basic and acidic residues" evidence="10">
    <location>
        <begin position="1543"/>
        <end position="1558"/>
    </location>
</feature>
<feature type="modified residue" description="4-aspartylphosphate" evidence="8">
    <location>
        <position position="2347"/>
    </location>
</feature>
<evidence type="ECO:0000256" key="7">
    <source>
        <dbReference type="PROSITE-ProRule" id="PRU00110"/>
    </source>
</evidence>
<comment type="catalytic activity">
    <reaction evidence="1">
        <text>ATP + protein L-histidine = ADP + protein N-phospho-L-histidine.</text>
        <dbReference type="EC" id="2.7.13.3"/>
    </reaction>
</comment>